<dbReference type="RefSeq" id="WP_074211778.1">
    <property type="nucleotide sequence ID" value="NZ_BJOI01000069.1"/>
</dbReference>
<evidence type="ECO:0000313" key="4">
    <source>
        <dbReference type="EMBL" id="SIN87999.1"/>
    </source>
</evidence>
<keyword evidence="3" id="KW-0472">Membrane</keyword>
<keyword evidence="3" id="KW-0812">Transmembrane</keyword>
<evidence type="ECO:0000256" key="2">
    <source>
        <dbReference type="SAM" id="MobiDB-lite"/>
    </source>
</evidence>
<gene>
    <name evidence="4" type="ORF">SAMN05878438_3787</name>
</gene>
<dbReference type="GeneID" id="97278063"/>
<accession>A0A1N6ENM9</accession>
<protein>
    <submittedName>
        <fullName evidence="4">Uncharacterized protein</fullName>
    </submittedName>
</protein>
<sequence>MRDKTTTTRYLAKLPALVVLTGAIALLQLHAIQFWTEFVGPMGWAWAVLLEVVALWLWYQRQLARRALALVTSVLALTGPVYTVCEPLVEEWQAASHVDAGRELRIERLTQEAARLEESLATFRDNSEARAGWLTPIQEAQARLTEVDAELAELLSTPPAEAMTWRQQALVVMQALALIIFQLSAVLAITSLSRMGRPVPAPAVSGGPTSSGDRLPEDTAGLGEDVAVPSTPSAEAVTFNLEHRLAKPSMSETNDESELSKGHFEYADIVALRQALEQLLEERGTTQAAFCRDHGVSPRDLSLLRRHEARSAAGERTISITALERLASIIDAQPMSRAAT</sequence>
<keyword evidence="3" id="KW-1133">Transmembrane helix</keyword>
<evidence type="ECO:0000313" key="5">
    <source>
        <dbReference type="Proteomes" id="UP000185024"/>
    </source>
</evidence>
<keyword evidence="1" id="KW-0175">Coiled coil</keyword>
<dbReference type="EMBL" id="FSQX01000002">
    <property type="protein sequence ID" value="SIN87999.1"/>
    <property type="molecule type" value="Genomic_DNA"/>
</dbReference>
<feature type="region of interest" description="Disordered" evidence="2">
    <location>
        <begin position="198"/>
        <end position="222"/>
    </location>
</feature>
<evidence type="ECO:0000256" key="3">
    <source>
        <dbReference type="SAM" id="Phobius"/>
    </source>
</evidence>
<feature type="transmembrane region" description="Helical" evidence="3">
    <location>
        <begin position="169"/>
        <end position="189"/>
    </location>
</feature>
<feature type="coiled-coil region" evidence="1">
    <location>
        <begin position="106"/>
        <end position="157"/>
    </location>
</feature>
<organism evidence="4 5">
    <name type="scientific">Vreelandella aquamarina</name>
    <dbReference type="NCBI Taxonomy" id="77097"/>
    <lineage>
        <taxon>Bacteria</taxon>
        <taxon>Pseudomonadati</taxon>
        <taxon>Pseudomonadota</taxon>
        <taxon>Gammaproteobacteria</taxon>
        <taxon>Oceanospirillales</taxon>
        <taxon>Halomonadaceae</taxon>
        <taxon>Vreelandella</taxon>
    </lineage>
</organism>
<name>A0A1N6ENM9_9GAMM</name>
<reference evidence="4 5" key="1">
    <citation type="submission" date="2016-11" db="EMBL/GenBank/DDBJ databases">
        <authorList>
            <person name="Jaros S."/>
            <person name="Januszkiewicz K."/>
            <person name="Wedrychowicz H."/>
        </authorList>
    </citation>
    <scope>NUCLEOTIDE SEQUENCE [LARGE SCALE GENOMIC DNA]</scope>
    <source>
        <strain evidence="4 5">ACAM 239</strain>
    </source>
</reference>
<dbReference type="Proteomes" id="UP000185024">
    <property type="component" value="Unassembled WGS sequence"/>
</dbReference>
<proteinExistence type="predicted"/>
<dbReference type="AlphaFoldDB" id="A0A1N6ENM9"/>
<feature type="transmembrane region" description="Helical" evidence="3">
    <location>
        <begin position="41"/>
        <end position="59"/>
    </location>
</feature>
<evidence type="ECO:0000256" key="1">
    <source>
        <dbReference type="SAM" id="Coils"/>
    </source>
</evidence>